<protein>
    <submittedName>
        <fullName evidence="3">Prepilin peptidase</fullName>
    </submittedName>
</protein>
<feature type="transmembrane region" description="Helical" evidence="1">
    <location>
        <begin position="26"/>
        <end position="43"/>
    </location>
</feature>
<sequence>MDLLIIEKAIVGIATAIAAYTDYKTGYIYDWITIPLVVIGAILRIWQQDWIGLGLGIGVFVFLYALYYTGKLGGGDVKLFSGITLVIPTLEGQFFLFNVLFFAAASALGFYSLYYLFRIWKEKIKIDWKENHDQVRMAFLLGVFSVTFLGLMIFTHALSLYVGIAILALFLLACIYIGVEHTVKKNFFLEHVGLEKLEEDEIIATEFLTKEQLEKSGLNLKKIVGETEKQKLEKLGITKVPVYRNAPRFGPFIFVGTLIALAVPEFFSILFFSF</sequence>
<dbReference type="AlphaFoldDB" id="A0A8T4L6U5"/>
<keyword evidence="1" id="KW-0472">Membrane</keyword>
<evidence type="ECO:0000313" key="3">
    <source>
        <dbReference type="EMBL" id="MBS3061269.1"/>
    </source>
</evidence>
<feature type="transmembrane region" description="Helical" evidence="1">
    <location>
        <begin position="137"/>
        <end position="154"/>
    </location>
</feature>
<evidence type="ECO:0000313" key="4">
    <source>
        <dbReference type="Proteomes" id="UP000675968"/>
    </source>
</evidence>
<dbReference type="Proteomes" id="UP000675968">
    <property type="component" value="Unassembled WGS sequence"/>
</dbReference>
<evidence type="ECO:0000259" key="2">
    <source>
        <dbReference type="Pfam" id="PF01478"/>
    </source>
</evidence>
<accession>A0A8T4L6U5</accession>
<comment type="caution">
    <text evidence="3">The sequence shown here is derived from an EMBL/GenBank/DDBJ whole genome shotgun (WGS) entry which is preliminary data.</text>
</comment>
<dbReference type="GO" id="GO:0016020">
    <property type="term" value="C:membrane"/>
    <property type="evidence" value="ECO:0007669"/>
    <property type="project" value="InterPro"/>
</dbReference>
<feature type="transmembrane region" description="Helical" evidence="1">
    <location>
        <begin position="94"/>
        <end position="117"/>
    </location>
</feature>
<feature type="transmembrane region" description="Helical" evidence="1">
    <location>
        <begin position="50"/>
        <end position="70"/>
    </location>
</feature>
<keyword evidence="1" id="KW-0812">Transmembrane</keyword>
<evidence type="ECO:0000256" key="1">
    <source>
        <dbReference type="SAM" id="Phobius"/>
    </source>
</evidence>
<gene>
    <name evidence="3" type="ORF">J4215_01660</name>
</gene>
<feature type="domain" description="Prepilin type IV endopeptidase peptidase" evidence="2">
    <location>
        <begin position="11"/>
        <end position="106"/>
    </location>
</feature>
<feature type="transmembrane region" description="Helical" evidence="1">
    <location>
        <begin position="160"/>
        <end position="179"/>
    </location>
</feature>
<dbReference type="EMBL" id="JAGVWC010000008">
    <property type="protein sequence ID" value="MBS3061269.1"/>
    <property type="molecule type" value="Genomic_DNA"/>
</dbReference>
<organism evidence="3 4">
    <name type="scientific">Candidatus Iainarchaeum sp</name>
    <dbReference type="NCBI Taxonomy" id="3101447"/>
    <lineage>
        <taxon>Archaea</taxon>
        <taxon>Candidatus Iainarchaeota</taxon>
        <taxon>Candidatus Iainarchaeia</taxon>
        <taxon>Candidatus Iainarchaeales</taxon>
        <taxon>Candidatus Iainarchaeaceae</taxon>
        <taxon>Candidatus Iainarchaeum</taxon>
    </lineage>
</organism>
<name>A0A8T4L6U5_9ARCH</name>
<dbReference type="Gene3D" id="1.20.120.1220">
    <property type="match status" value="1"/>
</dbReference>
<dbReference type="Pfam" id="PF01478">
    <property type="entry name" value="Peptidase_A24"/>
    <property type="match status" value="1"/>
</dbReference>
<proteinExistence type="predicted"/>
<reference evidence="3" key="2">
    <citation type="submission" date="2021-05" db="EMBL/GenBank/DDBJ databases">
        <title>Protein family content uncovers lineage relationships and bacterial pathway maintenance mechanisms in DPANN archaea.</title>
        <authorList>
            <person name="Castelle C.J."/>
            <person name="Meheust R."/>
            <person name="Jaffe A.L."/>
            <person name="Seitz K."/>
            <person name="Gong X."/>
            <person name="Baker B.J."/>
            <person name="Banfield J.F."/>
        </authorList>
    </citation>
    <scope>NUCLEOTIDE SEQUENCE</scope>
    <source>
        <strain evidence="3">RIFCSPLOWO2_01_FULL_AR10_48_17</strain>
    </source>
</reference>
<keyword evidence="1" id="KW-1133">Transmembrane helix</keyword>
<dbReference type="InterPro" id="IPR000045">
    <property type="entry name" value="Prepilin_IV_endopep_pep"/>
</dbReference>
<feature type="transmembrane region" description="Helical" evidence="1">
    <location>
        <begin position="249"/>
        <end position="272"/>
    </location>
</feature>
<reference evidence="3" key="1">
    <citation type="submission" date="2021-03" db="EMBL/GenBank/DDBJ databases">
        <authorList>
            <person name="Jaffe A."/>
        </authorList>
    </citation>
    <scope>NUCLEOTIDE SEQUENCE</scope>
    <source>
        <strain evidence="3">RIFCSPLOWO2_01_FULL_AR10_48_17</strain>
    </source>
</reference>
<dbReference type="GO" id="GO:0004190">
    <property type="term" value="F:aspartic-type endopeptidase activity"/>
    <property type="evidence" value="ECO:0007669"/>
    <property type="project" value="InterPro"/>
</dbReference>